<dbReference type="HOGENOM" id="CLU_076154_0_0_1"/>
<gene>
    <name evidence="3" type="ORF">PV09_09112</name>
</gene>
<dbReference type="Proteomes" id="UP000053259">
    <property type="component" value="Unassembled WGS sequence"/>
</dbReference>
<dbReference type="GeneID" id="27317085"/>
<dbReference type="FunCoup" id="A0A0D1ZXH4">
    <property type="interactions" value="79"/>
</dbReference>
<evidence type="ECO:0000313" key="4">
    <source>
        <dbReference type="Proteomes" id="UP000053259"/>
    </source>
</evidence>
<feature type="domain" description="Large ribosomal subunit protein mL59" evidence="2">
    <location>
        <begin position="27"/>
        <end position="187"/>
    </location>
</feature>
<evidence type="ECO:0000256" key="1">
    <source>
        <dbReference type="SAM" id="MobiDB-lite"/>
    </source>
</evidence>
<dbReference type="InterPro" id="IPR040922">
    <property type="entry name" value="Ribosomal_mL59_dom"/>
</dbReference>
<protein>
    <recommendedName>
        <fullName evidence="2">Large ribosomal subunit protein mL59 domain-containing protein</fullName>
    </recommendedName>
</protein>
<dbReference type="PANTHER" id="PTHR28041">
    <property type="entry name" value="54S RIBOSOMAL PROTEIN L25, MITOCHONDRIAL"/>
    <property type="match status" value="1"/>
</dbReference>
<dbReference type="VEuPathDB" id="FungiDB:PV09_09112"/>
<dbReference type="EMBL" id="KN847582">
    <property type="protein sequence ID" value="KIV99157.1"/>
    <property type="molecule type" value="Genomic_DNA"/>
</dbReference>
<proteinExistence type="predicted"/>
<dbReference type="GO" id="GO:0003735">
    <property type="term" value="F:structural constituent of ribosome"/>
    <property type="evidence" value="ECO:0007669"/>
    <property type="project" value="InterPro"/>
</dbReference>
<dbReference type="PANTHER" id="PTHR28041:SF1">
    <property type="entry name" value="LARGE RIBOSOMAL SUBUNIT PROTEIN ML59"/>
    <property type="match status" value="1"/>
</dbReference>
<evidence type="ECO:0000313" key="3">
    <source>
        <dbReference type="EMBL" id="KIV99157.1"/>
    </source>
</evidence>
<dbReference type="OrthoDB" id="18529at2759"/>
<name>A0A0D1ZXH4_9PEZI</name>
<feature type="region of interest" description="Disordered" evidence="1">
    <location>
        <begin position="59"/>
        <end position="79"/>
    </location>
</feature>
<dbReference type="STRING" id="253628.A0A0D1ZXH4"/>
<accession>A0A0D1ZXH4</accession>
<dbReference type="AlphaFoldDB" id="A0A0D1ZXH4"/>
<dbReference type="InParanoid" id="A0A0D1ZXH4"/>
<organism evidence="3 4">
    <name type="scientific">Verruconis gallopava</name>
    <dbReference type="NCBI Taxonomy" id="253628"/>
    <lineage>
        <taxon>Eukaryota</taxon>
        <taxon>Fungi</taxon>
        <taxon>Dikarya</taxon>
        <taxon>Ascomycota</taxon>
        <taxon>Pezizomycotina</taxon>
        <taxon>Dothideomycetes</taxon>
        <taxon>Pleosporomycetidae</taxon>
        <taxon>Venturiales</taxon>
        <taxon>Sympoventuriaceae</taxon>
        <taxon>Verruconis</taxon>
    </lineage>
</organism>
<evidence type="ECO:0000259" key="2">
    <source>
        <dbReference type="Pfam" id="PF18126"/>
    </source>
</evidence>
<dbReference type="InterPro" id="IPR037507">
    <property type="entry name" value="Ribosomal_mL59"/>
</dbReference>
<dbReference type="Pfam" id="PF18126">
    <property type="entry name" value="Mitoc_mL59"/>
    <property type="match status" value="1"/>
</dbReference>
<sequence length="203" mass="23505">MAVEAVTQTVSNPQAYAALAKTLPKILIRFFQKFPPGRPYATEPQRPPRPEPVIRKAEDGTEEVISQPSPQDLLRASTPFTDPTYNPFLPWRNPITLRWRGPYYGLRRQAMLCKAAERHGVAELLPFSIKSPAEKLRRREERGLRVKGTGEEQKVKGHKWEREMKGKLRERKEAMLKMDELVREWKQKGHGRGWKNWPSGKAK</sequence>
<reference evidence="3 4" key="1">
    <citation type="submission" date="2015-01" db="EMBL/GenBank/DDBJ databases">
        <title>The Genome Sequence of Ochroconis gallopava CBS43764.</title>
        <authorList>
            <consortium name="The Broad Institute Genomics Platform"/>
            <person name="Cuomo C."/>
            <person name="de Hoog S."/>
            <person name="Gorbushina A."/>
            <person name="Stielow B."/>
            <person name="Teixiera M."/>
            <person name="Abouelleil A."/>
            <person name="Chapman S.B."/>
            <person name="Priest M."/>
            <person name="Young S.K."/>
            <person name="Wortman J."/>
            <person name="Nusbaum C."/>
            <person name="Birren B."/>
        </authorList>
    </citation>
    <scope>NUCLEOTIDE SEQUENCE [LARGE SCALE GENOMIC DNA]</scope>
    <source>
        <strain evidence="3 4">CBS 43764</strain>
    </source>
</reference>
<dbReference type="GO" id="GO:0005762">
    <property type="term" value="C:mitochondrial large ribosomal subunit"/>
    <property type="evidence" value="ECO:0007669"/>
    <property type="project" value="InterPro"/>
</dbReference>
<dbReference type="RefSeq" id="XP_016209027.1">
    <property type="nucleotide sequence ID" value="XM_016363107.1"/>
</dbReference>
<keyword evidence="4" id="KW-1185">Reference proteome</keyword>